<feature type="region of interest" description="Disordered" evidence="1">
    <location>
        <begin position="128"/>
        <end position="151"/>
    </location>
</feature>
<keyword evidence="2" id="KW-0732">Signal</keyword>
<reference evidence="3 4" key="1">
    <citation type="submission" date="2018-12" db="EMBL/GenBank/DDBJ databases">
        <title>Sequencing of bacterial isolates from soil warming experiment in Harvard Forest, Massachusetts, USA.</title>
        <authorList>
            <person name="Deangelis K."/>
        </authorList>
    </citation>
    <scope>NUCLEOTIDE SEQUENCE [LARGE SCALE GENOMIC DNA]</scope>
    <source>
        <strain evidence="3 4">EB153</strain>
    </source>
</reference>
<evidence type="ECO:0000256" key="2">
    <source>
        <dbReference type="SAM" id="SignalP"/>
    </source>
</evidence>
<feature type="compositionally biased region" description="Gly residues" evidence="1">
    <location>
        <begin position="43"/>
        <end position="52"/>
    </location>
</feature>
<dbReference type="RefSeq" id="WP_125486680.1">
    <property type="nucleotide sequence ID" value="NZ_RSDW01000001.1"/>
</dbReference>
<protein>
    <recommendedName>
        <fullName evidence="5">Spy/CpxP family protein refolding chaperone</fullName>
    </recommendedName>
</protein>
<feature type="signal peptide" evidence="2">
    <location>
        <begin position="1"/>
        <end position="30"/>
    </location>
</feature>
<evidence type="ECO:0008006" key="5">
    <source>
        <dbReference type="Google" id="ProtNLM"/>
    </source>
</evidence>
<evidence type="ECO:0000313" key="3">
    <source>
        <dbReference type="EMBL" id="RSL18299.1"/>
    </source>
</evidence>
<comment type="caution">
    <text evidence="3">The sequence shown here is derived from an EMBL/GenBank/DDBJ whole genome shotgun (WGS) entry which is preliminary data.</text>
</comment>
<accession>A0A3R9NZB6</accession>
<dbReference type="EMBL" id="RSDW01000001">
    <property type="protein sequence ID" value="RSL18299.1"/>
    <property type="molecule type" value="Genomic_DNA"/>
</dbReference>
<sequence length="151" mass="16574">MKMTIFRKAGMQAAMLALCTSALCTMPMMAQDTTPPAAPQGQMGRGRGGPGMGNQVEMLTKKLNLTPDQVTQVKAIDADTMKQVDALRSDTSLSRDDRRSKMMDIHKASTDKIRGILTDDQKTKFDAMQAEMQEKMKERRQGGDAPPSPPQ</sequence>
<dbReference type="OrthoDB" id="122223at2"/>
<feature type="chain" id="PRO_5018527069" description="Spy/CpxP family protein refolding chaperone" evidence="2">
    <location>
        <begin position="31"/>
        <end position="151"/>
    </location>
</feature>
<evidence type="ECO:0000313" key="4">
    <source>
        <dbReference type="Proteomes" id="UP000269669"/>
    </source>
</evidence>
<keyword evidence="4" id="KW-1185">Reference proteome</keyword>
<name>A0A3R9NZB6_9BACT</name>
<organism evidence="3 4">
    <name type="scientific">Edaphobacter aggregans</name>
    <dbReference type="NCBI Taxonomy" id="570835"/>
    <lineage>
        <taxon>Bacteria</taxon>
        <taxon>Pseudomonadati</taxon>
        <taxon>Acidobacteriota</taxon>
        <taxon>Terriglobia</taxon>
        <taxon>Terriglobales</taxon>
        <taxon>Acidobacteriaceae</taxon>
        <taxon>Edaphobacter</taxon>
    </lineage>
</organism>
<feature type="compositionally biased region" description="Basic and acidic residues" evidence="1">
    <location>
        <begin position="132"/>
        <end position="142"/>
    </location>
</feature>
<evidence type="ECO:0000256" key="1">
    <source>
        <dbReference type="SAM" id="MobiDB-lite"/>
    </source>
</evidence>
<dbReference type="Proteomes" id="UP000269669">
    <property type="component" value="Unassembled WGS sequence"/>
</dbReference>
<gene>
    <name evidence="3" type="ORF">EDE15_3861</name>
</gene>
<dbReference type="AlphaFoldDB" id="A0A3R9NZB6"/>
<proteinExistence type="predicted"/>
<feature type="region of interest" description="Disordered" evidence="1">
    <location>
        <begin position="34"/>
        <end position="55"/>
    </location>
</feature>